<evidence type="ECO:0000256" key="3">
    <source>
        <dbReference type="ARBA" id="ARBA00022777"/>
    </source>
</evidence>
<gene>
    <name evidence="6" type="ORF">FCC1311_109602</name>
</gene>
<reference evidence="6 7" key="1">
    <citation type="submission" date="2017-12" db="EMBL/GenBank/DDBJ databases">
        <title>Sequencing, de novo assembly and annotation of complete genome of a new Thraustochytrid species, strain FCC1311.</title>
        <authorList>
            <person name="Sedici K."/>
            <person name="Godart F."/>
            <person name="Aiese Cigliano R."/>
            <person name="Sanseverino W."/>
            <person name="Barakat M."/>
            <person name="Ortet P."/>
            <person name="Marechal E."/>
            <person name="Cagnac O."/>
            <person name="Amato A."/>
        </authorList>
    </citation>
    <scope>NUCLEOTIDE SEQUENCE [LARGE SCALE GENOMIC DNA]</scope>
</reference>
<dbReference type="EMBL" id="BEYU01000211">
    <property type="protein sequence ID" value="GBG34738.1"/>
    <property type="molecule type" value="Genomic_DNA"/>
</dbReference>
<dbReference type="SUPFAM" id="SSF53613">
    <property type="entry name" value="Ribokinase-like"/>
    <property type="match status" value="1"/>
</dbReference>
<dbReference type="GO" id="GO:0005829">
    <property type="term" value="C:cytosol"/>
    <property type="evidence" value="ECO:0007669"/>
    <property type="project" value="TreeGrafter"/>
</dbReference>
<dbReference type="InterPro" id="IPR002139">
    <property type="entry name" value="Ribo/fructo_kinase"/>
</dbReference>
<evidence type="ECO:0000313" key="6">
    <source>
        <dbReference type="EMBL" id="GBG34738.1"/>
    </source>
</evidence>
<dbReference type="InterPro" id="IPR029056">
    <property type="entry name" value="Ribokinase-like"/>
</dbReference>
<dbReference type="InterPro" id="IPR011611">
    <property type="entry name" value="PfkB_dom"/>
</dbReference>
<name>A0A2R5GY59_9STRA</name>
<dbReference type="PRINTS" id="PR00990">
    <property type="entry name" value="RIBOKINASE"/>
</dbReference>
<organism evidence="6 7">
    <name type="scientific">Hondaea fermentalgiana</name>
    <dbReference type="NCBI Taxonomy" id="2315210"/>
    <lineage>
        <taxon>Eukaryota</taxon>
        <taxon>Sar</taxon>
        <taxon>Stramenopiles</taxon>
        <taxon>Bigyra</taxon>
        <taxon>Labyrinthulomycetes</taxon>
        <taxon>Thraustochytrida</taxon>
        <taxon>Thraustochytriidae</taxon>
        <taxon>Hondaea</taxon>
    </lineage>
</organism>
<evidence type="ECO:0000313" key="7">
    <source>
        <dbReference type="Proteomes" id="UP000241890"/>
    </source>
</evidence>
<dbReference type="PANTHER" id="PTHR10584:SF166">
    <property type="entry name" value="RIBOKINASE"/>
    <property type="match status" value="1"/>
</dbReference>
<dbReference type="GO" id="GO:0006796">
    <property type="term" value="P:phosphate-containing compound metabolic process"/>
    <property type="evidence" value="ECO:0007669"/>
    <property type="project" value="UniProtKB-ARBA"/>
</dbReference>
<sequence>MVDPHGANAIVVAPGANAMISASDVQNAAPLLQDASIVMCQLEASMDASLAAFTLAGKNRPDGALKILNAAPIPTDPHDERLQELCHACDVLCVNEIEAAQLLGWESFRVLSGMGREAASALLGIFPRTSSVVLTLGERGVCLIERDILSGQVSETVTLAAVSCEAKDTVGAGDSFLGALAVALFRGETMRDAASFATQIAGLSVQFPGTQASYYAALDVFSARASTQGTQGRDSAPP</sequence>
<comment type="caution">
    <text evidence="6">The sequence shown here is derived from an EMBL/GenBank/DDBJ whole genome shotgun (WGS) entry which is preliminary data.</text>
</comment>
<evidence type="ECO:0000256" key="2">
    <source>
        <dbReference type="ARBA" id="ARBA00022679"/>
    </source>
</evidence>
<accession>A0A2R5GY59</accession>
<evidence type="ECO:0000256" key="4">
    <source>
        <dbReference type="RuleBase" id="RU003704"/>
    </source>
</evidence>
<dbReference type="OrthoDB" id="415590at2759"/>
<proteinExistence type="inferred from homology"/>
<keyword evidence="7" id="KW-1185">Reference proteome</keyword>
<dbReference type="AlphaFoldDB" id="A0A2R5GY59"/>
<feature type="domain" description="Carbohydrate kinase PfkB" evidence="5">
    <location>
        <begin position="2"/>
        <end position="213"/>
    </location>
</feature>
<protein>
    <submittedName>
        <fullName evidence="6">Ribokinase</fullName>
    </submittedName>
</protein>
<dbReference type="InterPro" id="IPR002173">
    <property type="entry name" value="Carboh/pur_kinase_PfkB_CS"/>
</dbReference>
<evidence type="ECO:0000259" key="5">
    <source>
        <dbReference type="Pfam" id="PF00294"/>
    </source>
</evidence>
<dbReference type="PROSITE" id="PS00584">
    <property type="entry name" value="PFKB_KINASES_2"/>
    <property type="match status" value="1"/>
</dbReference>
<evidence type="ECO:0000256" key="1">
    <source>
        <dbReference type="ARBA" id="ARBA00010688"/>
    </source>
</evidence>
<dbReference type="Gene3D" id="3.40.1190.20">
    <property type="match status" value="1"/>
</dbReference>
<dbReference type="PANTHER" id="PTHR10584">
    <property type="entry name" value="SUGAR KINASE"/>
    <property type="match status" value="1"/>
</dbReference>
<dbReference type="GO" id="GO:0016301">
    <property type="term" value="F:kinase activity"/>
    <property type="evidence" value="ECO:0007669"/>
    <property type="project" value="UniProtKB-KW"/>
</dbReference>
<dbReference type="Pfam" id="PF00294">
    <property type="entry name" value="PfkB"/>
    <property type="match status" value="1"/>
</dbReference>
<comment type="similarity">
    <text evidence="1 4">Belongs to the carbohydrate kinase PfkB family.</text>
</comment>
<keyword evidence="2 4" id="KW-0808">Transferase</keyword>
<dbReference type="InParanoid" id="A0A2R5GY59"/>
<keyword evidence="3 4" id="KW-0418">Kinase</keyword>
<dbReference type="Proteomes" id="UP000241890">
    <property type="component" value="Unassembled WGS sequence"/>
</dbReference>